<organism evidence="2 3">
    <name type="scientific">Sphingomonas swuensis</name>
    <dbReference type="NCBI Taxonomy" id="977800"/>
    <lineage>
        <taxon>Bacteria</taxon>
        <taxon>Pseudomonadati</taxon>
        <taxon>Pseudomonadota</taxon>
        <taxon>Alphaproteobacteria</taxon>
        <taxon>Sphingomonadales</taxon>
        <taxon>Sphingomonadaceae</taxon>
        <taxon>Sphingomonas</taxon>
    </lineage>
</organism>
<feature type="transmembrane region" description="Helical" evidence="1">
    <location>
        <begin position="14"/>
        <end position="34"/>
    </location>
</feature>
<gene>
    <name evidence="2" type="ORF">GCM10022280_09480</name>
</gene>
<dbReference type="PROSITE" id="PS51257">
    <property type="entry name" value="PROKAR_LIPOPROTEIN"/>
    <property type="match status" value="1"/>
</dbReference>
<keyword evidence="1" id="KW-0812">Transmembrane</keyword>
<keyword evidence="1" id="KW-0472">Membrane</keyword>
<dbReference type="RefSeq" id="WP_344706231.1">
    <property type="nucleotide sequence ID" value="NZ_BAABBQ010000001.1"/>
</dbReference>
<sequence length="167" mass="18620">MESRHLPPSGCGSYAPFIWLRLTTTFAVLLLVGCDRFYGVESRATLPAPVDVRCVNAALSGVEGVGSVQYWRTENRSTEILPRQRNSLIVAHAWLYGESGADVLEIMQGPDGWFFRNSRSRMGVAVPHDTMARFVPLMQKVNYALEMRCGLPVADLKAELVEMTKSR</sequence>
<comment type="caution">
    <text evidence="2">The sequence shown here is derived from an EMBL/GenBank/DDBJ whole genome shotgun (WGS) entry which is preliminary data.</text>
</comment>
<protein>
    <submittedName>
        <fullName evidence="2">Uncharacterized protein</fullName>
    </submittedName>
</protein>
<evidence type="ECO:0000313" key="3">
    <source>
        <dbReference type="Proteomes" id="UP001500235"/>
    </source>
</evidence>
<evidence type="ECO:0000313" key="2">
    <source>
        <dbReference type="EMBL" id="GAA4013340.1"/>
    </source>
</evidence>
<accession>A0ABP7SLB4</accession>
<dbReference type="Proteomes" id="UP001500235">
    <property type="component" value="Unassembled WGS sequence"/>
</dbReference>
<evidence type="ECO:0000256" key="1">
    <source>
        <dbReference type="SAM" id="Phobius"/>
    </source>
</evidence>
<name>A0ABP7SLB4_9SPHN</name>
<keyword evidence="1" id="KW-1133">Transmembrane helix</keyword>
<reference evidence="3" key="1">
    <citation type="journal article" date="2019" name="Int. J. Syst. Evol. Microbiol.">
        <title>The Global Catalogue of Microorganisms (GCM) 10K type strain sequencing project: providing services to taxonomists for standard genome sequencing and annotation.</title>
        <authorList>
            <consortium name="The Broad Institute Genomics Platform"/>
            <consortium name="The Broad Institute Genome Sequencing Center for Infectious Disease"/>
            <person name="Wu L."/>
            <person name="Ma J."/>
        </authorList>
    </citation>
    <scope>NUCLEOTIDE SEQUENCE [LARGE SCALE GENOMIC DNA]</scope>
    <source>
        <strain evidence="3">JCM 17563</strain>
    </source>
</reference>
<dbReference type="EMBL" id="BAABBQ010000001">
    <property type="protein sequence ID" value="GAA4013340.1"/>
    <property type="molecule type" value="Genomic_DNA"/>
</dbReference>
<proteinExistence type="predicted"/>
<keyword evidence="3" id="KW-1185">Reference proteome</keyword>